<dbReference type="InterPro" id="IPR003711">
    <property type="entry name" value="CarD-like/TRCF_RID"/>
</dbReference>
<accession>A0A370L307</accession>
<dbReference type="Gene3D" id="2.40.10.170">
    <property type="match status" value="1"/>
</dbReference>
<dbReference type="AlphaFoldDB" id="A0A370L307"/>
<dbReference type="RefSeq" id="WP_114830899.1">
    <property type="nucleotide sequence ID" value="NZ_QQTO01000042.1"/>
</dbReference>
<dbReference type="PANTHER" id="PTHR38447:SF1">
    <property type="entry name" value="RNA POLYMERASE-BINDING TRANSCRIPTION FACTOR CARD"/>
    <property type="match status" value="1"/>
</dbReference>
<sequence length="201" mass="22186">MSTVKKAVVRLGFKTGEFVVYPSHGVGQITAIEEQEVAGFKLELFVVSFAKDKMTLRVPTAKAASVGLRKLADAEQVTKALTTLTGRARIKRTMWSRRAQEYEAKINSGDLVAIAEVVRDLYRSEAQPEQSYSERQLYEAAVDRMTREIAVVDDVTETEALKKIEGQLAKSPRRAAKGSEAEAEADADLESDNDDMQEEAA</sequence>
<evidence type="ECO:0000259" key="2">
    <source>
        <dbReference type="SMART" id="SM01058"/>
    </source>
</evidence>
<dbReference type="PANTHER" id="PTHR38447">
    <property type="entry name" value="TRANSCRIPTION FACTOR YDEB-RELATED"/>
    <property type="match status" value="1"/>
</dbReference>
<dbReference type="InterPro" id="IPR036101">
    <property type="entry name" value="CarD-like/TRCF_RID_sf"/>
</dbReference>
<dbReference type="InterPro" id="IPR052531">
    <property type="entry name" value="CarD-like_regulator"/>
</dbReference>
<evidence type="ECO:0000313" key="3">
    <source>
        <dbReference type="EMBL" id="RDJ22569.1"/>
    </source>
</evidence>
<dbReference type="InterPro" id="IPR042215">
    <property type="entry name" value="CarD-like_C"/>
</dbReference>
<gene>
    <name evidence="3" type="ORF">DWE98_19240</name>
</gene>
<dbReference type="EMBL" id="QQTP01000010">
    <property type="protein sequence ID" value="RDJ22569.1"/>
    <property type="molecule type" value="Genomic_DNA"/>
</dbReference>
<comment type="caution">
    <text evidence="3">The sequence shown here is derived from an EMBL/GenBank/DDBJ whole genome shotgun (WGS) entry which is preliminary data.</text>
</comment>
<feature type="region of interest" description="Disordered" evidence="1">
    <location>
        <begin position="165"/>
        <end position="201"/>
    </location>
</feature>
<dbReference type="Pfam" id="PF02559">
    <property type="entry name" value="CarD_TRCF_RID"/>
    <property type="match status" value="1"/>
</dbReference>
<feature type="compositionally biased region" description="Acidic residues" evidence="1">
    <location>
        <begin position="181"/>
        <end position="201"/>
    </location>
</feature>
<keyword evidence="4" id="KW-1185">Reference proteome</keyword>
<dbReference type="Pfam" id="PF21095">
    <property type="entry name" value="CarD_C"/>
    <property type="match status" value="1"/>
</dbReference>
<feature type="domain" description="CarD-like/TRCF RNAP-interacting" evidence="2">
    <location>
        <begin position="12"/>
        <end position="122"/>
    </location>
</feature>
<dbReference type="Gene3D" id="1.20.58.1290">
    <property type="entry name" value="CarD-like, C-terminal domain"/>
    <property type="match status" value="1"/>
</dbReference>
<name>A0A370L307_9HYPH</name>
<dbReference type="Proteomes" id="UP000255207">
    <property type="component" value="Unassembled WGS sequence"/>
</dbReference>
<evidence type="ECO:0000313" key="4">
    <source>
        <dbReference type="Proteomes" id="UP000255207"/>
    </source>
</evidence>
<evidence type="ECO:0000256" key="1">
    <source>
        <dbReference type="SAM" id="MobiDB-lite"/>
    </source>
</evidence>
<reference evidence="4" key="1">
    <citation type="submission" date="2018-07" db="EMBL/GenBank/DDBJ databases">
        <authorList>
            <person name="Safronova V.I."/>
            <person name="Chirak E.R."/>
            <person name="Sazanova A.L."/>
        </authorList>
    </citation>
    <scope>NUCLEOTIDE SEQUENCE [LARGE SCALE GENOMIC DNA]</scope>
    <source>
        <strain evidence="4">RCAM04685</strain>
    </source>
</reference>
<dbReference type="SMART" id="SM01058">
    <property type="entry name" value="CarD_TRCF"/>
    <property type="match status" value="1"/>
</dbReference>
<protein>
    <submittedName>
        <fullName evidence="3">CarD family transcriptional regulator</fullName>
    </submittedName>
</protein>
<dbReference type="OrthoDB" id="9786074at2"/>
<dbReference type="SUPFAM" id="SSF141259">
    <property type="entry name" value="CarD-like"/>
    <property type="match status" value="1"/>
</dbReference>
<organism evidence="3 4">
    <name type="scientific">Bosea caraganae</name>
    <dbReference type="NCBI Taxonomy" id="2763117"/>
    <lineage>
        <taxon>Bacteria</taxon>
        <taxon>Pseudomonadati</taxon>
        <taxon>Pseudomonadota</taxon>
        <taxon>Alphaproteobacteria</taxon>
        <taxon>Hyphomicrobiales</taxon>
        <taxon>Boseaceae</taxon>
        <taxon>Bosea</taxon>
    </lineage>
</organism>
<dbReference type="GO" id="GO:0009303">
    <property type="term" value="P:rRNA transcription"/>
    <property type="evidence" value="ECO:0007669"/>
    <property type="project" value="TreeGrafter"/>
</dbReference>
<proteinExistence type="predicted"/>
<dbReference type="InterPro" id="IPR048792">
    <property type="entry name" value="CarD_C"/>
</dbReference>